<evidence type="ECO:0000313" key="1">
    <source>
        <dbReference type="EMBL" id="KAK5576622.1"/>
    </source>
</evidence>
<name>A0AAN7YUY6_9MYCE</name>
<keyword evidence="2" id="KW-1185">Reference proteome</keyword>
<organism evidence="1 2">
    <name type="scientific">Dictyostelium firmibasis</name>
    <dbReference type="NCBI Taxonomy" id="79012"/>
    <lineage>
        <taxon>Eukaryota</taxon>
        <taxon>Amoebozoa</taxon>
        <taxon>Evosea</taxon>
        <taxon>Eumycetozoa</taxon>
        <taxon>Dictyostelia</taxon>
        <taxon>Dictyosteliales</taxon>
        <taxon>Dictyosteliaceae</taxon>
        <taxon>Dictyostelium</taxon>
    </lineage>
</organism>
<evidence type="ECO:0000313" key="2">
    <source>
        <dbReference type="Proteomes" id="UP001344447"/>
    </source>
</evidence>
<proteinExistence type="predicted"/>
<gene>
    <name evidence="1" type="ORF">RB653_007766</name>
</gene>
<dbReference type="EMBL" id="JAVFKY010000005">
    <property type="protein sequence ID" value="KAK5576622.1"/>
    <property type="molecule type" value="Genomic_DNA"/>
</dbReference>
<protein>
    <submittedName>
        <fullName evidence="1">Uncharacterized protein</fullName>
    </submittedName>
</protein>
<dbReference type="AlphaFoldDB" id="A0AAN7YUY6"/>
<sequence>MTILKSIENIMVNRNSSNKLMNNFTNYSNYNNSNDNINGYIDNSKTIQTIHGNSFVTAIMSPNKCHYPLFNKCPEKIN</sequence>
<accession>A0AAN7YUY6</accession>
<comment type="caution">
    <text evidence="1">The sequence shown here is derived from an EMBL/GenBank/DDBJ whole genome shotgun (WGS) entry which is preliminary data.</text>
</comment>
<dbReference type="Proteomes" id="UP001344447">
    <property type="component" value="Unassembled WGS sequence"/>
</dbReference>
<reference evidence="1 2" key="1">
    <citation type="submission" date="2023-11" db="EMBL/GenBank/DDBJ databases">
        <title>Dfirmibasis_genome.</title>
        <authorList>
            <person name="Edelbroek B."/>
            <person name="Kjellin J."/>
            <person name="Jerlstrom-Hultqvist J."/>
            <person name="Soderbom F."/>
        </authorList>
    </citation>
    <scope>NUCLEOTIDE SEQUENCE [LARGE SCALE GENOMIC DNA]</scope>
    <source>
        <strain evidence="1 2">TNS-C-14</strain>
    </source>
</reference>